<dbReference type="AlphaFoldDB" id="A0AA38UXF2"/>
<feature type="transmembrane region" description="Helical" evidence="1">
    <location>
        <begin position="32"/>
        <end position="50"/>
    </location>
</feature>
<proteinExistence type="predicted"/>
<name>A0AA38UXF2_9AGAR</name>
<evidence type="ECO:0000313" key="2">
    <source>
        <dbReference type="EMBL" id="KAJ3988376.1"/>
    </source>
</evidence>
<sequence length="115" mass="13510">MLYLVPDAFRLTSLSLLIAIPRSLFHQWKPSFLFLSSFFFAFHTFFIAWISKPELSYRLCFILFCSYLSFHSLTLRMPYDSSTQFLVLQKSFCRVASLLFNARLQSARKFPGQLS</sequence>
<feature type="transmembrane region" description="Helical" evidence="1">
    <location>
        <begin position="56"/>
        <end position="75"/>
    </location>
</feature>
<protein>
    <submittedName>
        <fullName evidence="2">Uncharacterized protein</fullName>
    </submittedName>
</protein>
<reference evidence="2" key="1">
    <citation type="submission" date="2022-08" db="EMBL/GenBank/DDBJ databases">
        <authorList>
            <consortium name="DOE Joint Genome Institute"/>
            <person name="Min B."/>
            <person name="Riley R."/>
            <person name="Sierra-Patev S."/>
            <person name="Naranjo-Ortiz M."/>
            <person name="Looney B."/>
            <person name="Konkel Z."/>
            <person name="Slot J.C."/>
            <person name="Sakamoto Y."/>
            <person name="Steenwyk J.L."/>
            <person name="Rokas A."/>
            <person name="Carro J."/>
            <person name="Camarero S."/>
            <person name="Ferreira P."/>
            <person name="Molpeceres G."/>
            <person name="Ruiz-Duenas F.J."/>
            <person name="Serrano A."/>
            <person name="Henrissat B."/>
            <person name="Drula E."/>
            <person name="Hughes K.W."/>
            <person name="Mata J.L."/>
            <person name="Ishikawa N.K."/>
            <person name="Vargas-Isla R."/>
            <person name="Ushijima S."/>
            <person name="Smith C.A."/>
            <person name="Ahrendt S."/>
            <person name="Andreopoulos W."/>
            <person name="He G."/>
            <person name="Labutti K."/>
            <person name="Lipzen A."/>
            <person name="Ng V."/>
            <person name="Sandor L."/>
            <person name="Barry K."/>
            <person name="Martinez A.T."/>
            <person name="Xiao Y."/>
            <person name="Gibbons J.G."/>
            <person name="Terashima K."/>
            <person name="Hibbett D.S."/>
            <person name="Grigoriev I.V."/>
        </authorList>
    </citation>
    <scope>NUCLEOTIDE SEQUENCE</scope>
    <source>
        <strain evidence="2">TFB7829</strain>
    </source>
</reference>
<evidence type="ECO:0000313" key="3">
    <source>
        <dbReference type="Proteomes" id="UP001163850"/>
    </source>
</evidence>
<dbReference type="Proteomes" id="UP001163850">
    <property type="component" value="Unassembled WGS sequence"/>
</dbReference>
<gene>
    <name evidence="2" type="ORF">F5890DRAFT_497262</name>
</gene>
<keyword evidence="1" id="KW-0812">Transmembrane</keyword>
<dbReference type="EMBL" id="MU801910">
    <property type="protein sequence ID" value="KAJ3988376.1"/>
    <property type="molecule type" value="Genomic_DNA"/>
</dbReference>
<accession>A0AA38UXF2</accession>
<comment type="caution">
    <text evidence="2">The sequence shown here is derived from an EMBL/GenBank/DDBJ whole genome shotgun (WGS) entry which is preliminary data.</text>
</comment>
<evidence type="ECO:0000256" key="1">
    <source>
        <dbReference type="SAM" id="Phobius"/>
    </source>
</evidence>
<keyword evidence="1" id="KW-0472">Membrane</keyword>
<keyword evidence="1" id="KW-1133">Transmembrane helix</keyword>
<organism evidence="2 3">
    <name type="scientific">Lentinula detonsa</name>
    <dbReference type="NCBI Taxonomy" id="2804962"/>
    <lineage>
        <taxon>Eukaryota</taxon>
        <taxon>Fungi</taxon>
        <taxon>Dikarya</taxon>
        <taxon>Basidiomycota</taxon>
        <taxon>Agaricomycotina</taxon>
        <taxon>Agaricomycetes</taxon>
        <taxon>Agaricomycetidae</taxon>
        <taxon>Agaricales</taxon>
        <taxon>Marasmiineae</taxon>
        <taxon>Omphalotaceae</taxon>
        <taxon>Lentinula</taxon>
    </lineage>
</organism>